<feature type="transmembrane region" description="Helical" evidence="1">
    <location>
        <begin position="534"/>
        <end position="558"/>
    </location>
</feature>
<dbReference type="InterPro" id="IPR050920">
    <property type="entry name" value="Nematode_rcpt-like_delta"/>
</dbReference>
<protein>
    <recommendedName>
        <fullName evidence="4">G-protein coupled receptors family 1 profile domain-containing protein</fullName>
    </recommendedName>
</protein>
<keyword evidence="1" id="KW-0472">Membrane</keyword>
<feature type="transmembrane region" description="Helical" evidence="1">
    <location>
        <begin position="314"/>
        <end position="332"/>
    </location>
</feature>
<dbReference type="EMBL" id="JAUCMV010000004">
    <property type="protein sequence ID" value="KAK0401065.1"/>
    <property type="molecule type" value="Genomic_DNA"/>
</dbReference>
<dbReference type="PANTHER" id="PTHR22945">
    <property type="entry name" value="SERPENTINE RECEPTOR, CLASS D DELTA"/>
    <property type="match status" value="1"/>
</dbReference>
<dbReference type="Pfam" id="PF10327">
    <property type="entry name" value="7TM_GPCR_Sri"/>
    <property type="match status" value="1"/>
</dbReference>
<feature type="transmembrane region" description="Helical" evidence="1">
    <location>
        <begin position="80"/>
        <end position="106"/>
    </location>
</feature>
<reference evidence="2" key="1">
    <citation type="submission" date="2023-06" db="EMBL/GenBank/DDBJ databases">
        <title>Genomic analysis of the entomopathogenic nematode Steinernema hermaphroditum.</title>
        <authorList>
            <person name="Schwarz E.M."/>
            <person name="Heppert J.K."/>
            <person name="Baniya A."/>
            <person name="Schwartz H.T."/>
            <person name="Tan C.-H."/>
            <person name="Antoshechkin I."/>
            <person name="Sternberg P.W."/>
            <person name="Goodrich-Blair H."/>
            <person name="Dillman A.R."/>
        </authorList>
    </citation>
    <scope>NUCLEOTIDE SEQUENCE</scope>
    <source>
        <strain evidence="2">PS9179</strain>
        <tissue evidence="2">Whole animal</tissue>
    </source>
</reference>
<feature type="transmembrane region" description="Helical" evidence="1">
    <location>
        <begin position="21"/>
        <end position="42"/>
    </location>
</feature>
<sequence length="653" mass="73439">MSGVDEEKNKYIPCCCCNCDVTSVTVVGSILILIGATVNLLQVYSGNFSLELKVISAVANVTFCVFAILAIIGTCKWNPYLVAPLFIALIVSSIGSCVAIAVYVIESCTAVNERMHRHYILAAVAFLIELPFSICSLLFMSLRLFSFSTQWQTPNRSGPLRRNSRDDFSFNNARSSRVDYNFISCIGSCLGIVFGVVLLLISTEDEVRTHGAGAKRTTISIVVLVIIGAAINLQQLLNANIVLEIKLPYGVVNLVFCVSAILAIIGTDKGSPYLLLPLTVTLLTACVGSCIKITLTGKSLYFGENKKTHAQEMLVALGFAVCLLFFAWSINVTKQCYRFYATGLVQYLDPSVGFWCFVAGVFCVCESLISVLFAFFYRYRSLKHDFQLFGRPMIEKDIIQDTENEFEPFRIFILTNAVIALPLNLLVFYLIMFKSPKYLNKYKYILLNIWVWVFVTDMLLDVVVVPLPLMDIFSFYATGLVRYMDPSVGFGCYAFGVFCVSESLMSLLIAFFYRYRSLKYELQIFGKPVTMIHYCIGITFLLVVPPGTVGLGVVSTYVPSDHFQKYINKNRPDYMPFLEQRRVIQEHQLVKAISLSLLLFSSFLLLFAKILQFSNLSSFLLLFAKIQYYQHTAVLPGGSQRNERVTPNARWRY</sequence>
<feature type="transmembrane region" description="Helical" evidence="1">
    <location>
        <begin position="54"/>
        <end position="74"/>
    </location>
</feature>
<feature type="transmembrane region" description="Helical" evidence="1">
    <location>
        <begin position="352"/>
        <end position="377"/>
    </location>
</feature>
<feature type="transmembrane region" description="Helical" evidence="1">
    <location>
        <begin position="180"/>
        <end position="201"/>
    </location>
</feature>
<feature type="transmembrane region" description="Helical" evidence="1">
    <location>
        <begin position="118"/>
        <end position="142"/>
    </location>
</feature>
<accession>A0AA39H894</accession>
<feature type="transmembrane region" description="Helical" evidence="1">
    <location>
        <begin position="444"/>
        <end position="467"/>
    </location>
</feature>
<keyword evidence="1" id="KW-1133">Transmembrane helix</keyword>
<feature type="transmembrane region" description="Helical" evidence="1">
    <location>
        <begin position="247"/>
        <end position="266"/>
    </location>
</feature>
<feature type="transmembrane region" description="Helical" evidence="1">
    <location>
        <begin position="273"/>
        <end position="294"/>
    </location>
</feature>
<evidence type="ECO:0000313" key="2">
    <source>
        <dbReference type="EMBL" id="KAK0401065.1"/>
    </source>
</evidence>
<dbReference type="AlphaFoldDB" id="A0AA39H894"/>
<evidence type="ECO:0000313" key="3">
    <source>
        <dbReference type="Proteomes" id="UP001175271"/>
    </source>
</evidence>
<keyword evidence="3" id="KW-1185">Reference proteome</keyword>
<name>A0AA39H894_9BILA</name>
<dbReference type="PANTHER" id="PTHR22945:SF26">
    <property type="entry name" value="SERPENTINE RECEPTOR CLASS DELTA-45-RELATED"/>
    <property type="match status" value="1"/>
</dbReference>
<dbReference type="Proteomes" id="UP001175271">
    <property type="component" value="Unassembled WGS sequence"/>
</dbReference>
<feature type="transmembrane region" description="Helical" evidence="1">
    <location>
        <begin position="411"/>
        <end position="432"/>
    </location>
</feature>
<proteinExistence type="predicted"/>
<keyword evidence="1" id="KW-0812">Transmembrane</keyword>
<evidence type="ECO:0000256" key="1">
    <source>
        <dbReference type="SAM" id="Phobius"/>
    </source>
</evidence>
<gene>
    <name evidence="2" type="ORF">QR680_015577</name>
</gene>
<organism evidence="2 3">
    <name type="scientific">Steinernema hermaphroditum</name>
    <dbReference type="NCBI Taxonomy" id="289476"/>
    <lineage>
        <taxon>Eukaryota</taxon>
        <taxon>Metazoa</taxon>
        <taxon>Ecdysozoa</taxon>
        <taxon>Nematoda</taxon>
        <taxon>Chromadorea</taxon>
        <taxon>Rhabditida</taxon>
        <taxon>Tylenchina</taxon>
        <taxon>Panagrolaimomorpha</taxon>
        <taxon>Strongyloidoidea</taxon>
        <taxon>Steinernematidae</taxon>
        <taxon>Steinernema</taxon>
    </lineage>
</organism>
<feature type="transmembrane region" description="Helical" evidence="1">
    <location>
        <begin position="487"/>
        <end position="513"/>
    </location>
</feature>
<feature type="transmembrane region" description="Helical" evidence="1">
    <location>
        <begin position="221"/>
        <end position="241"/>
    </location>
</feature>
<comment type="caution">
    <text evidence="2">The sequence shown here is derived from an EMBL/GenBank/DDBJ whole genome shotgun (WGS) entry which is preliminary data.</text>
</comment>
<dbReference type="InterPro" id="IPR019429">
    <property type="entry name" value="7TM_GPCR_serpentine_rcpt_Sri"/>
</dbReference>
<evidence type="ECO:0008006" key="4">
    <source>
        <dbReference type="Google" id="ProtNLM"/>
    </source>
</evidence>